<dbReference type="VEuPathDB" id="FungiDB:PV09_05673"/>
<dbReference type="RefSeq" id="XP_016212884.1">
    <property type="nucleotide sequence ID" value="XM_016359205.1"/>
</dbReference>
<accession>A0A0D2A907</accession>
<dbReference type="Gene3D" id="3.20.20.370">
    <property type="entry name" value="Glycoside hydrolase/deacetylase"/>
    <property type="match status" value="1"/>
</dbReference>
<evidence type="ECO:0000259" key="6">
    <source>
        <dbReference type="PROSITE" id="PS51677"/>
    </source>
</evidence>
<dbReference type="Pfam" id="PF01522">
    <property type="entry name" value="Polysacc_deac_1"/>
    <property type="match status" value="1"/>
</dbReference>
<feature type="domain" description="NodB homology" evidence="6">
    <location>
        <begin position="72"/>
        <end position="255"/>
    </location>
</feature>
<dbReference type="AlphaFoldDB" id="A0A0D2A907"/>
<keyword evidence="3" id="KW-0170">Cobalt</keyword>
<dbReference type="EC" id="3.5.1.41" evidence="4"/>
<sequence length="269" mass="31023">MPRLSLLFRLPSKLRRRARRSRMLTLLLLMLLVFLVIYPFYAIYKPPKLLISYFRRRWPDVLWEIDVPRGRKVIALTIDDAPSEHTNAILKVLEENDARATFFVIGGQVDGREDVLAKMASRGMELANHAMHDRPARELPVEQLQREILQVESKINLAYSTAGIPRATNQRFYRPGSGLFNDAMRALMKKLGYRLALGSVYPHDPQVPYPWLNARHILSMVRPGAVVICHDRRPWTVPMLKKVLPKLKRDGWEVVTLGELLEIGKKASR</sequence>
<proteinExistence type="predicted"/>
<reference evidence="7 8" key="1">
    <citation type="submission" date="2015-01" db="EMBL/GenBank/DDBJ databases">
        <title>The Genome Sequence of Ochroconis gallopava CBS43764.</title>
        <authorList>
            <consortium name="The Broad Institute Genomics Platform"/>
            <person name="Cuomo C."/>
            <person name="de Hoog S."/>
            <person name="Gorbushina A."/>
            <person name="Stielow B."/>
            <person name="Teixiera M."/>
            <person name="Abouelleil A."/>
            <person name="Chapman S.B."/>
            <person name="Priest M."/>
            <person name="Young S.K."/>
            <person name="Wortman J."/>
            <person name="Nusbaum C."/>
            <person name="Birren B."/>
        </authorList>
    </citation>
    <scope>NUCLEOTIDE SEQUENCE [LARGE SCALE GENOMIC DNA]</scope>
    <source>
        <strain evidence="7 8">CBS 43764</strain>
    </source>
</reference>
<gene>
    <name evidence="7" type="ORF">PV09_05673</name>
</gene>
<dbReference type="OrthoDB" id="407355at2759"/>
<evidence type="ECO:0000256" key="1">
    <source>
        <dbReference type="ARBA" id="ARBA00001941"/>
    </source>
</evidence>
<dbReference type="STRING" id="253628.A0A0D2A907"/>
<dbReference type="GO" id="GO:0005975">
    <property type="term" value="P:carbohydrate metabolic process"/>
    <property type="evidence" value="ECO:0007669"/>
    <property type="project" value="InterPro"/>
</dbReference>
<dbReference type="Proteomes" id="UP000053259">
    <property type="component" value="Unassembled WGS sequence"/>
</dbReference>
<dbReference type="EMBL" id="KN847546">
    <property type="protein sequence ID" value="KIW03015.1"/>
    <property type="molecule type" value="Genomic_DNA"/>
</dbReference>
<keyword evidence="2" id="KW-0146">Chitin degradation</keyword>
<organism evidence="7 8">
    <name type="scientific">Verruconis gallopava</name>
    <dbReference type="NCBI Taxonomy" id="253628"/>
    <lineage>
        <taxon>Eukaryota</taxon>
        <taxon>Fungi</taxon>
        <taxon>Dikarya</taxon>
        <taxon>Ascomycota</taxon>
        <taxon>Pezizomycotina</taxon>
        <taxon>Dothideomycetes</taxon>
        <taxon>Pleosporomycetidae</taxon>
        <taxon>Venturiales</taxon>
        <taxon>Sympoventuriaceae</taxon>
        <taxon>Verruconis</taxon>
    </lineage>
</organism>
<comment type="catalytic activity">
    <reaction evidence="5">
        <text>[(1-&gt;4)-N-acetyl-beta-D-glucosaminyl](n) + n H2O = chitosan + n acetate</text>
        <dbReference type="Rhea" id="RHEA:10464"/>
        <dbReference type="Rhea" id="RHEA-COMP:9593"/>
        <dbReference type="Rhea" id="RHEA-COMP:9597"/>
        <dbReference type="ChEBI" id="CHEBI:15377"/>
        <dbReference type="ChEBI" id="CHEBI:17029"/>
        <dbReference type="ChEBI" id="CHEBI:30089"/>
        <dbReference type="ChEBI" id="CHEBI:57704"/>
        <dbReference type="EC" id="3.5.1.41"/>
    </reaction>
    <physiologicalReaction direction="left-to-right" evidence="5">
        <dbReference type="Rhea" id="RHEA:10465"/>
    </physiologicalReaction>
</comment>
<dbReference type="GO" id="GO:0009272">
    <property type="term" value="P:fungal-type cell wall biogenesis"/>
    <property type="evidence" value="ECO:0007669"/>
    <property type="project" value="UniProtKB-ARBA"/>
</dbReference>
<dbReference type="InterPro" id="IPR050248">
    <property type="entry name" value="Polysacc_deacetylase_ArnD"/>
</dbReference>
<keyword evidence="2" id="KW-0624">Polysaccharide degradation</keyword>
<dbReference type="GO" id="GO:0004099">
    <property type="term" value="F:chitin deacetylase activity"/>
    <property type="evidence" value="ECO:0007669"/>
    <property type="project" value="UniProtKB-EC"/>
</dbReference>
<protein>
    <recommendedName>
        <fullName evidence="4">chitin deacetylase</fullName>
        <ecNumber evidence="4">3.5.1.41</ecNumber>
    </recommendedName>
</protein>
<keyword evidence="2" id="KW-0119">Carbohydrate metabolism</keyword>
<dbReference type="InterPro" id="IPR002509">
    <property type="entry name" value="NODB_dom"/>
</dbReference>
<dbReference type="InterPro" id="IPR011330">
    <property type="entry name" value="Glyco_hydro/deAcase_b/a-brl"/>
</dbReference>
<dbReference type="PANTHER" id="PTHR10587:SF137">
    <property type="entry name" value="4-DEOXY-4-FORMAMIDO-L-ARABINOSE-PHOSPHOUNDECAPRENOL DEFORMYLASE ARND-RELATED"/>
    <property type="match status" value="1"/>
</dbReference>
<keyword evidence="8" id="KW-1185">Reference proteome</keyword>
<dbReference type="PANTHER" id="PTHR10587">
    <property type="entry name" value="GLYCOSYL TRANSFERASE-RELATED"/>
    <property type="match status" value="1"/>
</dbReference>
<dbReference type="SUPFAM" id="SSF88713">
    <property type="entry name" value="Glycoside hydrolase/deacetylase"/>
    <property type="match status" value="1"/>
</dbReference>
<name>A0A0D2A907_9PEZI</name>
<dbReference type="GO" id="GO:0006032">
    <property type="term" value="P:chitin catabolic process"/>
    <property type="evidence" value="ECO:0007669"/>
    <property type="project" value="UniProtKB-KW"/>
</dbReference>
<evidence type="ECO:0000313" key="8">
    <source>
        <dbReference type="Proteomes" id="UP000053259"/>
    </source>
</evidence>
<evidence type="ECO:0000256" key="4">
    <source>
        <dbReference type="ARBA" id="ARBA00024056"/>
    </source>
</evidence>
<evidence type="ECO:0000313" key="7">
    <source>
        <dbReference type="EMBL" id="KIW03015.1"/>
    </source>
</evidence>
<evidence type="ECO:0000256" key="2">
    <source>
        <dbReference type="ARBA" id="ARBA00023024"/>
    </source>
</evidence>
<evidence type="ECO:0000256" key="5">
    <source>
        <dbReference type="ARBA" id="ARBA00048494"/>
    </source>
</evidence>
<comment type="cofactor">
    <cofactor evidence="1">
        <name>Co(2+)</name>
        <dbReference type="ChEBI" id="CHEBI:48828"/>
    </cofactor>
</comment>
<dbReference type="GeneID" id="27313646"/>
<dbReference type="InParanoid" id="A0A0D2A907"/>
<dbReference type="HOGENOM" id="CLU_021264_3_0_1"/>
<evidence type="ECO:0000256" key="3">
    <source>
        <dbReference type="ARBA" id="ARBA00023285"/>
    </source>
</evidence>
<dbReference type="CDD" id="cd10958">
    <property type="entry name" value="CE4_NodB_like_2"/>
    <property type="match status" value="1"/>
</dbReference>
<dbReference type="PROSITE" id="PS51677">
    <property type="entry name" value="NODB"/>
    <property type="match status" value="1"/>
</dbReference>